<gene>
    <name evidence="2" type="ORF">PXEA_LOCUS30635</name>
</gene>
<feature type="region of interest" description="Disordered" evidence="1">
    <location>
        <begin position="1"/>
        <end position="80"/>
    </location>
</feature>
<dbReference type="AlphaFoldDB" id="A0A448XHW6"/>
<keyword evidence="3" id="KW-1185">Reference proteome</keyword>
<proteinExistence type="predicted"/>
<reference evidence="2" key="1">
    <citation type="submission" date="2018-11" db="EMBL/GenBank/DDBJ databases">
        <authorList>
            <consortium name="Pathogen Informatics"/>
        </authorList>
    </citation>
    <scope>NUCLEOTIDE SEQUENCE</scope>
</reference>
<feature type="compositionally biased region" description="Basic and acidic residues" evidence="1">
    <location>
        <begin position="44"/>
        <end position="63"/>
    </location>
</feature>
<comment type="caution">
    <text evidence="2">The sequence shown here is derived from an EMBL/GenBank/DDBJ whole genome shotgun (WGS) entry which is preliminary data.</text>
</comment>
<evidence type="ECO:0000313" key="3">
    <source>
        <dbReference type="Proteomes" id="UP000784294"/>
    </source>
</evidence>
<dbReference type="Proteomes" id="UP000784294">
    <property type="component" value="Unassembled WGS sequence"/>
</dbReference>
<dbReference type="EMBL" id="CAAALY010254273">
    <property type="protein sequence ID" value="VEL37195.1"/>
    <property type="molecule type" value="Genomic_DNA"/>
</dbReference>
<organism evidence="2 3">
    <name type="scientific">Protopolystoma xenopodis</name>
    <dbReference type="NCBI Taxonomy" id="117903"/>
    <lineage>
        <taxon>Eukaryota</taxon>
        <taxon>Metazoa</taxon>
        <taxon>Spiralia</taxon>
        <taxon>Lophotrochozoa</taxon>
        <taxon>Platyhelminthes</taxon>
        <taxon>Monogenea</taxon>
        <taxon>Polyopisthocotylea</taxon>
        <taxon>Polystomatidea</taxon>
        <taxon>Polystomatidae</taxon>
        <taxon>Protopolystoma</taxon>
    </lineage>
</organism>
<name>A0A448XHW6_9PLAT</name>
<evidence type="ECO:0000313" key="2">
    <source>
        <dbReference type="EMBL" id="VEL37195.1"/>
    </source>
</evidence>
<sequence>MRSAEQRCGSGSAAHAPASIKTTLRPQDDTSRSTGGTETSEDAIPERMTARQSREECRHEETTTGRPVIGQSASPRLVDSPPLTGRYAGLETALSTVCPGHLCPVVCPLLLFVPSVPACVCVRLGGLTEGSAVKLVFLLAIHGQGHVYTTRQVDQS</sequence>
<protein>
    <submittedName>
        <fullName evidence="2">Uncharacterized protein</fullName>
    </submittedName>
</protein>
<accession>A0A448XHW6</accession>
<evidence type="ECO:0000256" key="1">
    <source>
        <dbReference type="SAM" id="MobiDB-lite"/>
    </source>
</evidence>